<evidence type="ECO:0000313" key="6">
    <source>
        <dbReference type="Proteomes" id="UP001303473"/>
    </source>
</evidence>
<accession>A0AAN6N968</accession>
<evidence type="ECO:0000313" key="5">
    <source>
        <dbReference type="EMBL" id="KAK3941499.1"/>
    </source>
</evidence>
<dbReference type="SUPFAM" id="SSF53182">
    <property type="entry name" value="Pyrrolidone carboxyl peptidase (pyroglutamate aminopeptidase)"/>
    <property type="match status" value="1"/>
</dbReference>
<dbReference type="EMBL" id="MU853782">
    <property type="protein sequence ID" value="KAK3941499.1"/>
    <property type="molecule type" value="Genomic_DNA"/>
</dbReference>
<reference evidence="6" key="1">
    <citation type="journal article" date="2023" name="Mol. Phylogenet. Evol.">
        <title>Genome-scale phylogeny and comparative genomics of the fungal order Sordariales.</title>
        <authorList>
            <person name="Hensen N."/>
            <person name="Bonometti L."/>
            <person name="Westerberg I."/>
            <person name="Brannstrom I.O."/>
            <person name="Guillou S."/>
            <person name="Cros-Aarteil S."/>
            <person name="Calhoun S."/>
            <person name="Haridas S."/>
            <person name="Kuo A."/>
            <person name="Mondo S."/>
            <person name="Pangilinan J."/>
            <person name="Riley R."/>
            <person name="LaButti K."/>
            <person name="Andreopoulos B."/>
            <person name="Lipzen A."/>
            <person name="Chen C."/>
            <person name="Yan M."/>
            <person name="Daum C."/>
            <person name="Ng V."/>
            <person name="Clum A."/>
            <person name="Steindorff A."/>
            <person name="Ohm R.A."/>
            <person name="Martin F."/>
            <person name="Silar P."/>
            <person name="Natvig D.O."/>
            <person name="Lalanne C."/>
            <person name="Gautier V."/>
            <person name="Ament-Velasquez S.L."/>
            <person name="Kruys A."/>
            <person name="Hutchinson M.I."/>
            <person name="Powell A.J."/>
            <person name="Barry K."/>
            <person name="Miller A.N."/>
            <person name="Grigoriev I.V."/>
            <person name="Debuchy R."/>
            <person name="Gladieux P."/>
            <person name="Hiltunen Thoren M."/>
            <person name="Johannesson H."/>
        </authorList>
    </citation>
    <scope>NUCLEOTIDE SEQUENCE [LARGE SCALE GENOMIC DNA]</scope>
    <source>
        <strain evidence="6">CBS 340.73</strain>
    </source>
</reference>
<gene>
    <name evidence="5" type="ORF">QBC46DRAFT_258519</name>
</gene>
<dbReference type="InterPro" id="IPR016125">
    <property type="entry name" value="Peptidase_C15-like"/>
</dbReference>
<dbReference type="PANTHER" id="PTHR23402:SF1">
    <property type="entry name" value="PYROGLUTAMYL-PEPTIDASE I"/>
    <property type="match status" value="1"/>
</dbReference>
<dbReference type="GO" id="GO:0008234">
    <property type="term" value="F:cysteine-type peptidase activity"/>
    <property type="evidence" value="ECO:0007669"/>
    <property type="project" value="UniProtKB-KW"/>
</dbReference>
<sequence length="269" mass="30478">MGSTGADTFATEQEELTVLITGFSPFKKDYPVNPAWEIASRLRDYLPPVRAKKPYSPSDPILPPIRLLVHPEPVRVNYQVVRGLVPELWNLDSKEDAEGNTNGWGPKPTKIDFAIHIGMAGPRPFYCIERRGHRDGYALKDVDGEFLGDQNRRVKEGKDWVWDGVPKELLSDLDVDDVLERWKKHSPEGSDLRISEDAGHFLCDFIYFSSLAHLYKAGERRRVVFLHVPCEGSEAQLATGTGLAYQLIRSIAESEVVRRARTRKEAHEL</sequence>
<name>A0AAN6N968_9PEZI</name>
<dbReference type="AlphaFoldDB" id="A0AAN6N968"/>
<evidence type="ECO:0000256" key="3">
    <source>
        <dbReference type="ARBA" id="ARBA00022801"/>
    </source>
</evidence>
<dbReference type="GO" id="GO:0006508">
    <property type="term" value="P:proteolysis"/>
    <property type="evidence" value="ECO:0007669"/>
    <property type="project" value="UniProtKB-KW"/>
</dbReference>
<dbReference type="InterPro" id="IPR036440">
    <property type="entry name" value="Peptidase_C15-like_sf"/>
</dbReference>
<evidence type="ECO:0000256" key="1">
    <source>
        <dbReference type="ARBA" id="ARBA00006641"/>
    </source>
</evidence>
<proteinExistence type="inferred from homology"/>
<comment type="similarity">
    <text evidence="1">Belongs to the peptidase C15 family.</text>
</comment>
<keyword evidence="3" id="KW-0378">Hydrolase</keyword>
<keyword evidence="4" id="KW-0788">Thiol protease</keyword>
<evidence type="ECO:0000256" key="2">
    <source>
        <dbReference type="ARBA" id="ARBA00022670"/>
    </source>
</evidence>
<dbReference type="Gene3D" id="3.40.630.20">
    <property type="entry name" value="Peptidase C15, pyroglutamyl peptidase I-like"/>
    <property type="match status" value="1"/>
</dbReference>
<comment type="caution">
    <text evidence="5">The sequence shown here is derived from an EMBL/GenBank/DDBJ whole genome shotgun (WGS) entry which is preliminary data.</text>
</comment>
<organism evidence="5 6">
    <name type="scientific">Diplogelasinospora grovesii</name>
    <dbReference type="NCBI Taxonomy" id="303347"/>
    <lineage>
        <taxon>Eukaryota</taxon>
        <taxon>Fungi</taxon>
        <taxon>Dikarya</taxon>
        <taxon>Ascomycota</taxon>
        <taxon>Pezizomycotina</taxon>
        <taxon>Sordariomycetes</taxon>
        <taxon>Sordariomycetidae</taxon>
        <taxon>Sordariales</taxon>
        <taxon>Diplogelasinosporaceae</taxon>
        <taxon>Diplogelasinospora</taxon>
    </lineage>
</organism>
<dbReference type="Proteomes" id="UP001303473">
    <property type="component" value="Unassembled WGS sequence"/>
</dbReference>
<evidence type="ECO:0000256" key="4">
    <source>
        <dbReference type="ARBA" id="ARBA00022807"/>
    </source>
</evidence>
<keyword evidence="2" id="KW-0645">Protease</keyword>
<keyword evidence="6" id="KW-1185">Reference proteome</keyword>
<dbReference type="PANTHER" id="PTHR23402">
    <property type="entry name" value="PROTEASE FAMILY C15 PYROGLUTAMYL-PEPTIDASE I-RELATED"/>
    <property type="match status" value="1"/>
</dbReference>
<protein>
    <submittedName>
        <fullName evidence="5">Pyroglutamyl peptidase type I</fullName>
    </submittedName>
</protein>
<dbReference type="Pfam" id="PF01470">
    <property type="entry name" value="Peptidase_C15"/>
    <property type="match status" value="1"/>
</dbReference>